<protein>
    <submittedName>
        <fullName evidence="1">Uncharacterized protein</fullName>
    </submittedName>
</protein>
<accession>A0A0G0DBS2</accession>
<gene>
    <name evidence="1" type="ORF">UR54_C0008G0016</name>
</gene>
<evidence type="ECO:0000313" key="2">
    <source>
        <dbReference type="Proteomes" id="UP000034688"/>
    </source>
</evidence>
<name>A0A0G0DBS2_9BACT</name>
<sequence length="49" mass="5568">MFPVDKQKAFERANNPEGAARKKAGLTFQILKLFSRGIYNSNSMMEQGF</sequence>
<dbReference type="EMBL" id="LBPP01000008">
    <property type="protein sequence ID" value="KKP60775.1"/>
    <property type="molecule type" value="Genomic_DNA"/>
</dbReference>
<organism evidence="1 2">
    <name type="scientific">Candidatus Roizmanbacteria bacterium GW2011_GWA2_34_18</name>
    <dbReference type="NCBI Taxonomy" id="1618477"/>
    <lineage>
        <taxon>Bacteria</taxon>
        <taxon>Candidatus Roizmaniibacteriota</taxon>
    </lineage>
</organism>
<reference evidence="1 2" key="1">
    <citation type="journal article" date="2015" name="Nature">
        <title>rRNA introns, odd ribosomes, and small enigmatic genomes across a large radiation of phyla.</title>
        <authorList>
            <person name="Brown C.T."/>
            <person name="Hug L.A."/>
            <person name="Thomas B.C."/>
            <person name="Sharon I."/>
            <person name="Castelle C.J."/>
            <person name="Singh A."/>
            <person name="Wilkins M.J."/>
            <person name="Williams K.H."/>
            <person name="Banfield J.F."/>
        </authorList>
    </citation>
    <scope>NUCLEOTIDE SEQUENCE [LARGE SCALE GENOMIC DNA]</scope>
</reference>
<feature type="non-terminal residue" evidence="1">
    <location>
        <position position="49"/>
    </location>
</feature>
<evidence type="ECO:0000313" key="1">
    <source>
        <dbReference type="EMBL" id="KKP60775.1"/>
    </source>
</evidence>
<dbReference type="STRING" id="1618477.UR54_C0008G0016"/>
<comment type="caution">
    <text evidence="1">The sequence shown here is derived from an EMBL/GenBank/DDBJ whole genome shotgun (WGS) entry which is preliminary data.</text>
</comment>
<dbReference type="Proteomes" id="UP000034688">
    <property type="component" value="Unassembled WGS sequence"/>
</dbReference>
<dbReference type="AlphaFoldDB" id="A0A0G0DBS2"/>
<proteinExistence type="predicted"/>